<dbReference type="Pfam" id="PF00831">
    <property type="entry name" value="Ribosomal_L29"/>
    <property type="match status" value="1"/>
</dbReference>
<organism evidence="7 8">
    <name type="scientific">Mariniblastus fucicola</name>
    <dbReference type="NCBI Taxonomy" id="980251"/>
    <lineage>
        <taxon>Bacteria</taxon>
        <taxon>Pseudomonadati</taxon>
        <taxon>Planctomycetota</taxon>
        <taxon>Planctomycetia</taxon>
        <taxon>Pirellulales</taxon>
        <taxon>Pirellulaceae</taxon>
        <taxon>Mariniblastus</taxon>
    </lineage>
</organism>
<evidence type="ECO:0000313" key="7">
    <source>
        <dbReference type="EMBL" id="QEG21417.1"/>
    </source>
</evidence>
<evidence type="ECO:0000313" key="8">
    <source>
        <dbReference type="Proteomes" id="UP000322214"/>
    </source>
</evidence>
<dbReference type="Gene3D" id="1.10.287.310">
    <property type="match status" value="1"/>
</dbReference>
<dbReference type="InterPro" id="IPR036049">
    <property type="entry name" value="Ribosomal_uL29_sf"/>
</dbReference>
<dbReference type="GO" id="GO:0022625">
    <property type="term" value="C:cytosolic large ribosomal subunit"/>
    <property type="evidence" value="ECO:0007669"/>
    <property type="project" value="TreeGrafter"/>
</dbReference>
<evidence type="ECO:0000256" key="5">
    <source>
        <dbReference type="HAMAP-Rule" id="MF_00374"/>
    </source>
</evidence>
<protein>
    <recommendedName>
        <fullName evidence="4 5">Large ribosomal subunit protein uL29</fullName>
    </recommendedName>
</protein>
<dbReference type="NCBIfam" id="TIGR00012">
    <property type="entry name" value="L29"/>
    <property type="match status" value="1"/>
</dbReference>
<dbReference type="EMBL" id="CP042912">
    <property type="protein sequence ID" value="QEG21417.1"/>
    <property type="molecule type" value="Genomic_DNA"/>
</dbReference>
<dbReference type="GO" id="GO:0006412">
    <property type="term" value="P:translation"/>
    <property type="evidence" value="ECO:0007669"/>
    <property type="project" value="UniProtKB-UniRule"/>
</dbReference>
<sequence length="80" mass="9267">MVSMNDIRDMDEEQMEATLKECYQQLFRLKVKAQTDRLDQPSELSRNRKLVARIKTVQSERRNAAAKAEPQVETQAEAEA</sequence>
<feature type="region of interest" description="Disordered" evidence="6">
    <location>
        <begin position="58"/>
        <end position="80"/>
    </location>
</feature>
<dbReference type="PANTHER" id="PTHR10916">
    <property type="entry name" value="60S RIBOSOMAL PROTEIN L35/50S RIBOSOMAL PROTEIN L29"/>
    <property type="match status" value="1"/>
</dbReference>
<dbReference type="GO" id="GO:0003735">
    <property type="term" value="F:structural constituent of ribosome"/>
    <property type="evidence" value="ECO:0007669"/>
    <property type="project" value="InterPro"/>
</dbReference>
<dbReference type="Proteomes" id="UP000322214">
    <property type="component" value="Chromosome"/>
</dbReference>
<dbReference type="STRING" id="980251.GCA_001642875_01602"/>
<comment type="similarity">
    <text evidence="1 5">Belongs to the universal ribosomal protein uL29 family.</text>
</comment>
<reference evidence="7 8" key="1">
    <citation type="submission" date="2019-08" db="EMBL/GenBank/DDBJ databases">
        <title>Deep-cultivation of Planctomycetes and their phenomic and genomic characterization uncovers novel biology.</title>
        <authorList>
            <person name="Wiegand S."/>
            <person name="Jogler M."/>
            <person name="Boedeker C."/>
            <person name="Pinto D."/>
            <person name="Vollmers J."/>
            <person name="Rivas-Marin E."/>
            <person name="Kohn T."/>
            <person name="Peeters S.H."/>
            <person name="Heuer A."/>
            <person name="Rast P."/>
            <person name="Oberbeckmann S."/>
            <person name="Bunk B."/>
            <person name="Jeske O."/>
            <person name="Meyerdierks A."/>
            <person name="Storesund J.E."/>
            <person name="Kallscheuer N."/>
            <person name="Luecker S."/>
            <person name="Lage O.M."/>
            <person name="Pohl T."/>
            <person name="Merkel B.J."/>
            <person name="Hornburger P."/>
            <person name="Mueller R.-W."/>
            <person name="Bruemmer F."/>
            <person name="Labrenz M."/>
            <person name="Spormann A.M."/>
            <person name="Op den Camp H."/>
            <person name="Overmann J."/>
            <person name="Amann R."/>
            <person name="Jetten M.S.M."/>
            <person name="Mascher T."/>
            <person name="Medema M.H."/>
            <person name="Devos D.P."/>
            <person name="Kaster A.-K."/>
            <person name="Ovreas L."/>
            <person name="Rohde M."/>
            <person name="Galperin M.Y."/>
            <person name="Jogler C."/>
        </authorList>
    </citation>
    <scope>NUCLEOTIDE SEQUENCE [LARGE SCALE GENOMIC DNA]</scope>
    <source>
        <strain evidence="7 8">FC18</strain>
    </source>
</reference>
<dbReference type="KEGG" id="mff:MFFC18_12730"/>
<gene>
    <name evidence="5" type="primary">rpmC</name>
    <name evidence="7" type="ORF">MFFC18_12730</name>
</gene>
<proteinExistence type="inferred from homology"/>
<dbReference type="InterPro" id="IPR001854">
    <property type="entry name" value="Ribosomal_uL29"/>
</dbReference>
<dbReference type="SUPFAM" id="SSF46561">
    <property type="entry name" value="Ribosomal protein L29 (L29p)"/>
    <property type="match status" value="1"/>
</dbReference>
<evidence type="ECO:0000256" key="6">
    <source>
        <dbReference type="SAM" id="MobiDB-lite"/>
    </source>
</evidence>
<dbReference type="PANTHER" id="PTHR10916:SF0">
    <property type="entry name" value="LARGE RIBOSOMAL SUBUNIT PROTEIN UL29C"/>
    <property type="match status" value="1"/>
</dbReference>
<keyword evidence="8" id="KW-1185">Reference proteome</keyword>
<accession>A0A5B9P462</accession>
<evidence type="ECO:0000256" key="3">
    <source>
        <dbReference type="ARBA" id="ARBA00023274"/>
    </source>
</evidence>
<name>A0A5B9P462_9BACT</name>
<dbReference type="InterPro" id="IPR050063">
    <property type="entry name" value="Ribosomal_protein_uL29"/>
</dbReference>
<evidence type="ECO:0000256" key="4">
    <source>
        <dbReference type="ARBA" id="ARBA00035204"/>
    </source>
</evidence>
<evidence type="ECO:0000256" key="2">
    <source>
        <dbReference type="ARBA" id="ARBA00022980"/>
    </source>
</evidence>
<dbReference type="OrthoDB" id="9815192at2"/>
<dbReference type="CDD" id="cd00427">
    <property type="entry name" value="Ribosomal_L29_HIP"/>
    <property type="match status" value="1"/>
</dbReference>
<dbReference type="AlphaFoldDB" id="A0A5B9P462"/>
<dbReference type="HAMAP" id="MF_00374">
    <property type="entry name" value="Ribosomal_uL29"/>
    <property type="match status" value="1"/>
</dbReference>
<dbReference type="RefSeq" id="WP_075084395.1">
    <property type="nucleotide sequence ID" value="NZ_CP042912.1"/>
</dbReference>
<keyword evidence="3 5" id="KW-0687">Ribonucleoprotein</keyword>
<keyword evidence="2 5" id="KW-0689">Ribosomal protein</keyword>
<evidence type="ECO:0000256" key="1">
    <source>
        <dbReference type="ARBA" id="ARBA00009254"/>
    </source>
</evidence>